<dbReference type="Proteomes" id="UP000828390">
    <property type="component" value="Unassembled WGS sequence"/>
</dbReference>
<dbReference type="PANTHER" id="PTHR10658:SF11">
    <property type="entry name" value="VIBRATOR, ISOFORM B"/>
    <property type="match status" value="1"/>
</dbReference>
<dbReference type="EMBL" id="JAIWYP010000003">
    <property type="protein sequence ID" value="KAH3857514.1"/>
    <property type="molecule type" value="Genomic_DNA"/>
</dbReference>
<reference evidence="2" key="2">
    <citation type="submission" date="2020-11" db="EMBL/GenBank/DDBJ databases">
        <authorList>
            <person name="McCartney M.A."/>
            <person name="Auch B."/>
            <person name="Kono T."/>
            <person name="Mallez S."/>
            <person name="Becker A."/>
            <person name="Gohl D.M."/>
            <person name="Silverstein K.A.T."/>
            <person name="Koren S."/>
            <person name="Bechman K.B."/>
            <person name="Herman A."/>
            <person name="Abrahante J.E."/>
            <person name="Garbe J."/>
        </authorList>
    </citation>
    <scope>NUCLEOTIDE SEQUENCE</scope>
    <source>
        <strain evidence="2">Duluth1</strain>
        <tissue evidence="2">Whole animal</tissue>
    </source>
</reference>
<reference evidence="2" key="1">
    <citation type="journal article" date="2019" name="bioRxiv">
        <title>The Genome of the Zebra Mussel, Dreissena polymorpha: A Resource for Invasive Species Research.</title>
        <authorList>
            <person name="McCartney M.A."/>
            <person name="Auch B."/>
            <person name="Kono T."/>
            <person name="Mallez S."/>
            <person name="Zhang Y."/>
            <person name="Obille A."/>
            <person name="Becker A."/>
            <person name="Abrahante J.E."/>
            <person name="Garbe J."/>
            <person name="Badalamenti J.P."/>
            <person name="Herman A."/>
            <person name="Mangelson H."/>
            <person name="Liachko I."/>
            <person name="Sullivan S."/>
            <person name="Sone E.D."/>
            <person name="Koren S."/>
            <person name="Silverstein K.A.T."/>
            <person name="Beckman K.B."/>
            <person name="Gohl D.M."/>
        </authorList>
    </citation>
    <scope>NUCLEOTIDE SEQUENCE</scope>
    <source>
        <strain evidence="2">Duluth1</strain>
        <tissue evidence="2">Whole animal</tissue>
    </source>
</reference>
<comment type="caution">
    <text evidence="2">The sequence shown here is derived from an EMBL/GenBank/DDBJ whole genome shotgun (WGS) entry which is preliminary data.</text>
</comment>
<dbReference type="GO" id="GO:0008526">
    <property type="term" value="F:phosphatidylinositol transfer activity"/>
    <property type="evidence" value="ECO:0007669"/>
    <property type="project" value="TreeGrafter"/>
</dbReference>
<dbReference type="Gene3D" id="3.30.530.20">
    <property type="match status" value="1"/>
</dbReference>
<name>A0A9D4LGS8_DREPO</name>
<dbReference type="PRINTS" id="PR00391">
    <property type="entry name" value="PITRANSFER"/>
</dbReference>
<organism evidence="2 3">
    <name type="scientific">Dreissena polymorpha</name>
    <name type="common">Zebra mussel</name>
    <name type="synonym">Mytilus polymorpha</name>
    <dbReference type="NCBI Taxonomy" id="45954"/>
    <lineage>
        <taxon>Eukaryota</taxon>
        <taxon>Metazoa</taxon>
        <taxon>Spiralia</taxon>
        <taxon>Lophotrochozoa</taxon>
        <taxon>Mollusca</taxon>
        <taxon>Bivalvia</taxon>
        <taxon>Autobranchia</taxon>
        <taxon>Heteroconchia</taxon>
        <taxon>Euheterodonta</taxon>
        <taxon>Imparidentia</taxon>
        <taxon>Neoheterodontei</taxon>
        <taxon>Myida</taxon>
        <taxon>Dreissenoidea</taxon>
        <taxon>Dreissenidae</taxon>
        <taxon>Dreissena</taxon>
    </lineage>
</organism>
<sequence length="287" mass="33219">MGIIIHEYRVVLPMKVEEYQVAQLYSVAEASKENTGGGEGIEVLVNEPFDLNDPNLPAERKPDSPLQANGKSYSKGQYTHKIYHLQSKVPSFIRAIAPKGSLEIHEKAWNAYPYCRTIVTNPGYMKDAFFIKIETMHFEDRGAMENIHDLQGEDLQKRNVTIIDIANDPVSSKDYKKEYDPKLYKSAKTGRGPLDKKDWISTVEPVMCAYKLITVKFKWFGLQGRVESFINKQEHRLFHTFHRQVFCLTDKWHGMTMDDIREIEEQTKRELDEIRSKGELRGMKAED</sequence>
<proteinExistence type="predicted"/>
<dbReference type="GO" id="GO:0005737">
    <property type="term" value="C:cytoplasm"/>
    <property type="evidence" value="ECO:0007669"/>
    <property type="project" value="TreeGrafter"/>
</dbReference>
<evidence type="ECO:0000259" key="1">
    <source>
        <dbReference type="Pfam" id="PF02121"/>
    </source>
</evidence>
<dbReference type="InterPro" id="IPR023393">
    <property type="entry name" value="START-like_dom_sf"/>
</dbReference>
<dbReference type="GO" id="GO:0008525">
    <property type="term" value="F:phosphatidylcholine transporter activity"/>
    <property type="evidence" value="ECO:0007669"/>
    <property type="project" value="TreeGrafter"/>
</dbReference>
<accession>A0A9D4LGS8</accession>
<evidence type="ECO:0000313" key="2">
    <source>
        <dbReference type="EMBL" id="KAH3857514.1"/>
    </source>
</evidence>
<dbReference type="GO" id="GO:0031210">
    <property type="term" value="F:phosphatidylcholine binding"/>
    <property type="evidence" value="ECO:0007669"/>
    <property type="project" value="TreeGrafter"/>
</dbReference>
<dbReference type="InterPro" id="IPR001666">
    <property type="entry name" value="PI_transfer"/>
</dbReference>
<dbReference type="AlphaFoldDB" id="A0A9D4LGS8"/>
<dbReference type="Pfam" id="PF02121">
    <property type="entry name" value="IP_trans"/>
    <property type="match status" value="1"/>
</dbReference>
<keyword evidence="3" id="KW-1185">Reference proteome</keyword>
<dbReference type="SUPFAM" id="SSF55961">
    <property type="entry name" value="Bet v1-like"/>
    <property type="match status" value="1"/>
</dbReference>
<dbReference type="FunFam" id="3.30.530.20:FF:000025">
    <property type="entry name" value="Phosphatidylinositol transfer protein beta"/>
    <property type="match status" value="1"/>
</dbReference>
<dbReference type="InterPro" id="IPR055261">
    <property type="entry name" value="PI_transfer_N"/>
</dbReference>
<dbReference type="GO" id="GO:0035091">
    <property type="term" value="F:phosphatidylinositol binding"/>
    <property type="evidence" value="ECO:0007669"/>
    <property type="project" value="TreeGrafter"/>
</dbReference>
<gene>
    <name evidence="2" type="ORF">DPMN_100123</name>
</gene>
<feature type="domain" description="Phosphatidylinositol transfer protein N-terminal" evidence="1">
    <location>
        <begin position="4"/>
        <end position="268"/>
    </location>
</feature>
<dbReference type="PANTHER" id="PTHR10658">
    <property type="entry name" value="PHOSPHATIDYLINOSITOL TRANSFER PROTEIN"/>
    <property type="match status" value="1"/>
</dbReference>
<protein>
    <recommendedName>
        <fullName evidence="1">Phosphatidylinositol transfer protein N-terminal domain-containing protein</fullName>
    </recommendedName>
</protein>
<evidence type="ECO:0000313" key="3">
    <source>
        <dbReference type="Proteomes" id="UP000828390"/>
    </source>
</evidence>